<name>A0A133YGU7_9FIRM</name>
<proteinExistence type="predicted"/>
<sequence length="477" mass="53954">MNSLNCDVAIIGAGACGLSLAFCLHKLAPSLDIAVLDSEQEVGKKLARTGNGRCNLANNCWKREFYHSLSWQNEADYVDFWRKFLDDEKLDVLSTVKGFWQNVGVFLLDQADWLYPRFLSAKQLRDKLYASCQTENVHFYLSCKVKSISKQKNTYGLEAVLNEAKLFVNTRYLVWAAGGLSQCNQAATSLAYTALENLHVPMRASLPALVQLQTKPNYLRLTGLRLKVEAKLLLTDGEFISQRGEVLFAKYGLSGIVSMILATYYQQDLAKQVYIPNECKQKLSQAEQKTLQKHLKRLEFLWPKFKPAQANYLLLNLLDELTDADILDFIRCNFACQTKFKTDKSTDLAKVHLTKALLDFLLSALLPSKLMAIIEEQLEQYWPDLTQASLANLLYYLRNWPLIIQSTLSLKEAQVSLGGVDLKAINPRDFSLQVLENCYVGGEMLDLVGDCGGYNLMLAIWSAIRISESILTKEKHK</sequence>
<dbReference type="OrthoDB" id="9773233at2"/>
<dbReference type="EMBL" id="LSCV01000002">
    <property type="protein sequence ID" value="KXB42409.1"/>
    <property type="molecule type" value="Genomic_DNA"/>
</dbReference>
<evidence type="ECO:0000259" key="1">
    <source>
        <dbReference type="Pfam" id="PF03486"/>
    </source>
</evidence>
<feature type="domain" description="RsdA/BaiN/AoA(So)-like Rossmann fold-like" evidence="1">
    <location>
        <begin position="7"/>
        <end position="464"/>
    </location>
</feature>
<comment type="caution">
    <text evidence="2">The sequence shown here is derived from an EMBL/GenBank/DDBJ whole genome shotgun (WGS) entry which is preliminary data.</text>
</comment>
<organism evidence="2 3">
    <name type="scientific">Amygdalobacter nucleatus</name>
    <dbReference type="NCBI Taxonomy" id="3029274"/>
    <lineage>
        <taxon>Bacteria</taxon>
        <taxon>Bacillati</taxon>
        <taxon>Bacillota</taxon>
        <taxon>Clostridia</taxon>
        <taxon>Eubacteriales</taxon>
        <taxon>Oscillospiraceae</taxon>
        <taxon>Amygdalobacter</taxon>
    </lineage>
</organism>
<gene>
    <name evidence="2" type="ORF">HMPREF1872_00080</name>
</gene>
<reference evidence="3" key="1">
    <citation type="submission" date="2016-01" db="EMBL/GenBank/DDBJ databases">
        <authorList>
            <person name="Mitreva M."/>
            <person name="Pepin K.H."/>
            <person name="Mihindukulasuriya K.A."/>
            <person name="Fulton R."/>
            <person name="Fronick C."/>
            <person name="O'Laughlin M."/>
            <person name="Miner T."/>
            <person name="Herter B."/>
            <person name="Rosa B.A."/>
            <person name="Cordes M."/>
            <person name="Tomlinson C."/>
            <person name="Wollam A."/>
            <person name="Palsikar V.B."/>
            <person name="Mardis E.R."/>
            <person name="Wilson R.K."/>
        </authorList>
    </citation>
    <scope>NUCLEOTIDE SEQUENCE [LARGE SCALE GENOMIC DNA]</scope>
    <source>
        <strain evidence="3">KA00274</strain>
    </source>
</reference>
<dbReference type="Gene3D" id="1.10.8.260">
    <property type="entry name" value="HI0933 insert domain-like"/>
    <property type="match status" value="2"/>
</dbReference>
<dbReference type="SUPFAM" id="SSF51905">
    <property type="entry name" value="FAD/NAD(P)-binding domain"/>
    <property type="match status" value="1"/>
</dbReference>
<dbReference type="InterPro" id="IPR036188">
    <property type="entry name" value="FAD/NAD-bd_sf"/>
</dbReference>
<dbReference type="InterPro" id="IPR004792">
    <property type="entry name" value="BaiN-like"/>
</dbReference>
<dbReference type="PANTHER" id="PTHR42887">
    <property type="entry name" value="OS12G0638800 PROTEIN"/>
    <property type="match status" value="1"/>
</dbReference>
<dbReference type="Gene3D" id="3.50.50.60">
    <property type="entry name" value="FAD/NAD(P)-binding domain"/>
    <property type="match status" value="2"/>
</dbReference>
<evidence type="ECO:0000313" key="2">
    <source>
        <dbReference type="EMBL" id="KXB42409.1"/>
    </source>
</evidence>
<dbReference type="Proteomes" id="UP000070080">
    <property type="component" value="Unassembled WGS sequence"/>
</dbReference>
<dbReference type="SUPFAM" id="SSF160996">
    <property type="entry name" value="HI0933 insert domain-like"/>
    <property type="match status" value="1"/>
</dbReference>
<dbReference type="RefSeq" id="WP_066712301.1">
    <property type="nucleotide sequence ID" value="NZ_CP118869.1"/>
</dbReference>
<dbReference type="PANTHER" id="PTHR42887:SF2">
    <property type="entry name" value="OS12G0638800 PROTEIN"/>
    <property type="match status" value="1"/>
</dbReference>
<dbReference type="Pfam" id="PF03486">
    <property type="entry name" value="HI0933_like"/>
    <property type="match status" value="1"/>
</dbReference>
<accession>A0A133YGU7</accession>
<dbReference type="InterPro" id="IPR057661">
    <property type="entry name" value="RsdA/BaiN/AoA(So)_Rossmann"/>
</dbReference>
<dbReference type="AlphaFoldDB" id="A0A133YGU7"/>
<keyword evidence="3" id="KW-1185">Reference proteome</keyword>
<protein>
    <submittedName>
        <fullName evidence="2">Flavoprotein family protein</fullName>
    </submittedName>
</protein>
<dbReference type="STRING" id="1497955.HMPREF1872_00080"/>
<dbReference type="Gene3D" id="2.40.30.10">
    <property type="entry name" value="Translation factors"/>
    <property type="match status" value="2"/>
</dbReference>
<evidence type="ECO:0000313" key="3">
    <source>
        <dbReference type="Proteomes" id="UP000070080"/>
    </source>
</evidence>
<dbReference type="InterPro" id="IPR023166">
    <property type="entry name" value="BaiN-like_dom_sf"/>
</dbReference>